<protein>
    <recommendedName>
        <fullName evidence="10">tRNA 5-methylaminomethyl-2-thiouridine biosynthesis bifunctional protein MnmC</fullName>
        <shortName evidence="10">tRNA mnm(5)s(2)U biosynthesis bifunctional protein</shortName>
    </recommendedName>
    <domain>
        <recommendedName>
            <fullName evidence="10">tRNA (mnm(5)s(2)U34)-methyltransferase</fullName>
            <ecNumber evidence="10">2.1.1.61</ecNumber>
        </recommendedName>
    </domain>
    <domain>
        <recommendedName>
            <fullName evidence="10">FAD-dependent cmnm(5)s(2)U34 oxidoreductase</fullName>
            <ecNumber evidence="10">1.5.-.-</ecNumber>
        </recommendedName>
    </domain>
</protein>
<dbReference type="GO" id="GO:0016645">
    <property type="term" value="F:oxidoreductase activity, acting on the CH-NH group of donors"/>
    <property type="evidence" value="ECO:0007669"/>
    <property type="project" value="InterPro"/>
</dbReference>
<dbReference type="InterPro" id="IPR023032">
    <property type="entry name" value="tRNA_MAMT_biosynth_bifunc_MnmC"/>
</dbReference>
<evidence type="ECO:0000313" key="13">
    <source>
        <dbReference type="EMBL" id="SDW64078.1"/>
    </source>
</evidence>
<organism evidence="13 14">
    <name type="scientific">Aidingimonas halophila</name>
    <dbReference type="NCBI Taxonomy" id="574349"/>
    <lineage>
        <taxon>Bacteria</taxon>
        <taxon>Pseudomonadati</taxon>
        <taxon>Pseudomonadota</taxon>
        <taxon>Gammaproteobacteria</taxon>
        <taxon>Oceanospirillales</taxon>
        <taxon>Halomonadaceae</taxon>
        <taxon>Aidingimonas</taxon>
    </lineage>
</organism>
<dbReference type="GO" id="GO:0050660">
    <property type="term" value="F:flavin adenine dinucleotide binding"/>
    <property type="evidence" value="ECO:0007669"/>
    <property type="project" value="UniProtKB-UniRule"/>
</dbReference>
<accession>A0A1H2V6X8</accession>
<feature type="domain" description="FAD dependent oxidoreductase" evidence="11">
    <location>
        <begin position="273"/>
        <end position="641"/>
    </location>
</feature>
<keyword evidence="1 10" id="KW-0963">Cytoplasm</keyword>
<keyword evidence="7 10" id="KW-0274">FAD</keyword>
<evidence type="ECO:0000256" key="8">
    <source>
        <dbReference type="ARBA" id="ARBA00023002"/>
    </source>
</evidence>
<dbReference type="Pfam" id="PF05430">
    <property type="entry name" value="Methyltransf_30"/>
    <property type="match status" value="1"/>
</dbReference>
<keyword evidence="8 10" id="KW-0560">Oxidoreductase</keyword>
<dbReference type="GO" id="GO:0032259">
    <property type="term" value="P:methylation"/>
    <property type="evidence" value="ECO:0007669"/>
    <property type="project" value="UniProtKB-KW"/>
</dbReference>
<comment type="similarity">
    <text evidence="10">In the N-terminal section; belongs to the methyltransferase superfamily. tRNA (mnm(5)s(2)U34)-methyltransferase family.</text>
</comment>
<evidence type="ECO:0000256" key="2">
    <source>
        <dbReference type="ARBA" id="ARBA00022603"/>
    </source>
</evidence>
<evidence type="ECO:0000256" key="3">
    <source>
        <dbReference type="ARBA" id="ARBA00022630"/>
    </source>
</evidence>
<feature type="region of interest" description="FAD-dependent cmnm(5)s(2)U34 oxidoreductase" evidence="10">
    <location>
        <begin position="277"/>
        <end position="674"/>
    </location>
</feature>
<dbReference type="EC" id="1.5.-.-" evidence="10"/>
<comment type="catalytic activity">
    <reaction evidence="10">
        <text>5-aminomethyl-2-thiouridine(34) in tRNA + S-adenosyl-L-methionine = 5-methylaminomethyl-2-thiouridine(34) in tRNA + S-adenosyl-L-homocysteine + H(+)</text>
        <dbReference type="Rhea" id="RHEA:19569"/>
        <dbReference type="Rhea" id="RHEA-COMP:10195"/>
        <dbReference type="Rhea" id="RHEA-COMP:10197"/>
        <dbReference type="ChEBI" id="CHEBI:15378"/>
        <dbReference type="ChEBI" id="CHEBI:57856"/>
        <dbReference type="ChEBI" id="CHEBI:59789"/>
        <dbReference type="ChEBI" id="CHEBI:74454"/>
        <dbReference type="ChEBI" id="CHEBI:74455"/>
        <dbReference type="EC" id="2.1.1.61"/>
    </reaction>
</comment>
<dbReference type="AlphaFoldDB" id="A0A1H2V6X8"/>
<dbReference type="NCBIfam" id="TIGR03197">
    <property type="entry name" value="MnmC_Cterm"/>
    <property type="match status" value="1"/>
</dbReference>
<dbReference type="SUPFAM" id="SSF51905">
    <property type="entry name" value="FAD/NAD(P)-binding domain"/>
    <property type="match status" value="1"/>
</dbReference>
<evidence type="ECO:0000313" key="14">
    <source>
        <dbReference type="Proteomes" id="UP000198500"/>
    </source>
</evidence>
<evidence type="ECO:0000259" key="11">
    <source>
        <dbReference type="Pfam" id="PF01266"/>
    </source>
</evidence>
<comment type="function">
    <text evidence="10">Catalyzes the last two steps in the biosynthesis of 5-methylaminomethyl-2-thiouridine (mnm(5)s(2)U) at the wobble position (U34) in tRNA. Catalyzes the FAD-dependent demodification of cmnm(5)s(2)U34 to nm(5)s(2)U34, followed by the transfer of a methyl group from S-adenosyl-L-methionine to nm(5)s(2)U34, to form mnm(5)s(2)U34.</text>
</comment>
<dbReference type="NCBIfam" id="NF002481">
    <property type="entry name" value="PRK01747.1-2"/>
    <property type="match status" value="1"/>
</dbReference>
<dbReference type="GO" id="GO:0002098">
    <property type="term" value="P:tRNA wobble uridine modification"/>
    <property type="evidence" value="ECO:0007669"/>
    <property type="project" value="TreeGrafter"/>
</dbReference>
<proteinExistence type="inferred from homology"/>
<dbReference type="PANTHER" id="PTHR13847">
    <property type="entry name" value="SARCOSINE DEHYDROGENASE-RELATED"/>
    <property type="match status" value="1"/>
</dbReference>
<comment type="subcellular location">
    <subcellularLocation>
        <location evidence="10">Cytoplasm</location>
    </subcellularLocation>
</comment>
<dbReference type="InterPro" id="IPR008471">
    <property type="entry name" value="MnmC-like_methylTransf"/>
</dbReference>
<keyword evidence="14" id="KW-1185">Reference proteome</keyword>
<dbReference type="InterPro" id="IPR036188">
    <property type="entry name" value="FAD/NAD-bd_sf"/>
</dbReference>
<keyword evidence="4 10" id="KW-0808">Transferase</keyword>
<dbReference type="GO" id="GO:0005737">
    <property type="term" value="C:cytoplasm"/>
    <property type="evidence" value="ECO:0007669"/>
    <property type="project" value="UniProtKB-SubCell"/>
</dbReference>
<dbReference type="EC" id="2.1.1.61" evidence="10"/>
<sequence length="674" mass="73900">MSDARPDELPPLSALETATLDWHQDDTGQEVPNSTAFGDVYFSRHDGRAETEHVFVQGNDLPQRLADWTAPRPFVIGETGFGTGLNMLCAWDCFERHAPVTARLHLISTERYPLRQADLARALASWPNFAAKARCLIEQWPAPVAGVHRLWLDERVTLDLHFGDSTTCLSHLDGRIDAWFLDGFAPAKNADMWHPSLFEQMAHKSRPGATFATFTCAGIVKRGLKAAGFDWHKRPGYGRKREMLAGAIETPPRDPAHDATPWYEPPRSRTPRHVVVIGAGLAGTTVAHALARRGVEVTLLDRQTPGAGASGNRQGALYIKLAAETNLQSRCYLAGLMFSRRWLSVLDPERTLWNDCGVLQLALDEKERRRQQRFLANHSLPPEIVKGVDAVMASELAGTPLTHGGLDYPQAGWVRPDALCERLATAPGVTWRQATVMALSRDRDGWQIALADGKSLTAEHVVVATAWQASRFAELSWLPCQPVRGQVSWLSLPAGAPGLQRVVCAGGYVPPPCGGILSFGATFNPNDTDDTSRQADHDTNLVELERTLPDYMAALRQVGADLDAEHLQGRSAIRAASPDKTPYAGPVPDAHAWHEDYAVLAKDATRVPITHGRYHHGLWVSAAHGSRGLTSAPLCAEVIASRLCDEPMPLERALVDHLNPGRRLLRDIIRGHGS</sequence>
<dbReference type="Gene3D" id="3.50.50.60">
    <property type="entry name" value="FAD/NAD(P)-binding domain"/>
    <property type="match status" value="1"/>
</dbReference>
<evidence type="ECO:0000256" key="1">
    <source>
        <dbReference type="ARBA" id="ARBA00022490"/>
    </source>
</evidence>
<dbReference type="HAMAP" id="MF_01102">
    <property type="entry name" value="MnmC"/>
    <property type="match status" value="1"/>
</dbReference>
<dbReference type="NCBIfam" id="NF033855">
    <property type="entry name" value="tRNA_MNMC2"/>
    <property type="match status" value="1"/>
</dbReference>
<evidence type="ECO:0000259" key="12">
    <source>
        <dbReference type="Pfam" id="PF05430"/>
    </source>
</evidence>
<keyword evidence="3 10" id="KW-0285">Flavoprotein</keyword>
<evidence type="ECO:0000256" key="6">
    <source>
        <dbReference type="ARBA" id="ARBA00022694"/>
    </source>
</evidence>
<dbReference type="PANTHER" id="PTHR13847:SF283">
    <property type="entry name" value="TRNA 5-METHYLAMINOMETHYL-2-THIOURIDINE BIOSYNTHESIS BIFUNCTIONAL PROTEIN MNMC"/>
    <property type="match status" value="1"/>
</dbReference>
<dbReference type="InterPro" id="IPR017610">
    <property type="entry name" value="tRNA_S-uridine_synth_MnmC_C"/>
</dbReference>
<keyword evidence="9 10" id="KW-0511">Multifunctional enzyme</keyword>
<feature type="domain" description="MnmC-like methyltransferase" evidence="12">
    <location>
        <begin position="129"/>
        <end position="247"/>
    </location>
</feature>
<dbReference type="STRING" id="574349.SAMN05443545_102341"/>
<evidence type="ECO:0000256" key="4">
    <source>
        <dbReference type="ARBA" id="ARBA00022679"/>
    </source>
</evidence>
<feature type="region of interest" description="tRNA (mnm(5)s(2)U34)-methyltransferase" evidence="10">
    <location>
        <begin position="1"/>
        <end position="249"/>
    </location>
</feature>
<dbReference type="SUPFAM" id="SSF54373">
    <property type="entry name" value="FAD-linked reductases, C-terminal domain"/>
    <property type="match status" value="1"/>
</dbReference>
<evidence type="ECO:0000256" key="10">
    <source>
        <dbReference type="HAMAP-Rule" id="MF_01102"/>
    </source>
</evidence>
<dbReference type="Pfam" id="PF01266">
    <property type="entry name" value="DAO"/>
    <property type="match status" value="1"/>
</dbReference>
<name>A0A1H2V6X8_9GAMM</name>
<gene>
    <name evidence="10" type="primary">mnmC</name>
    <name evidence="13" type="ORF">SAMN05443545_102341</name>
</gene>
<dbReference type="GO" id="GO:0004808">
    <property type="term" value="F:tRNA (5-methylaminomethyl-2-thiouridylate)(34)-methyltransferase activity"/>
    <property type="evidence" value="ECO:0007669"/>
    <property type="project" value="UniProtKB-EC"/>
</dbReference>
<dbReference type="Proteomes" id="UP000198500">
    <property type="component" value="Unassembled WGS sequence"/>
</dbReference>
<comment type="cofactor">
    <cofactor evidence="10">
        <name>FAD</name>
        <dbReference type="ChEBI" id="CHEBI:57692"/>
    </cofactor>
</comment>
<keyword evidence="5 10" id="KW-0949">S-adenosyl-L-methionine</keyword>
<dbReference type="InterPro" id="IPR047785">
    <property type="entry name" value="tRNA_MNMC2"/>
</dbReference>
<reference evidence="13 14" key="1">
    <citation type="submission" date="2016-10" db="EMBL/GenBank/DDBJ databases">
        <authorList>
            <person name="de Groot N.N."/>
        </authorList>
    </citation>
    <scope>NUCLEOTIDE SEQUENCE [LARGE SCALE GENOMIC DNA]</scope>
    <source>
        <strain evidence="13 14">DSM 19219</strain>
    </source>
</reference>
<dbReference type="Gene3D" id="3.40.50.150">
    <property type="entry name" value="Vaccinia Virus protein VP39"/>
    <property type="match status" value="1"/>
</dbReference>
<comment type="similarity">
    <text evidence="10">In the C-terminal section; belongs to the DAO family.</text>
</comment>
<evidence type="ECO:0000256" key="5">
    <source>
        <dbReference type="ARBA" id="ARBA00022691"/>
    </source>
</evidence>
<dbReference type="InterPro" id="IPR006076">
    <property type="entry name" value="FAD-dep_OxRdtase"/>
</dbReference>
<evidence type="ECO:0000256" key="7">
    <source>
        <dbReference type="ARBA" id="ARBA00022827"/>
    </source>
</evidence>
<keyword evidence="2 10" id="KW-0489">Methyltransferase</keyword>
<evidence type="ECO:0000256" key="9">
    <source>
        <dbReference type="ARBA" id="ARBA00023268"/>
    </source>
</evidence>
<dbReference type="EMBL" id="FNNI01000002">
    <property type="protein sequence ID" value="SDW64078.1"/>
    <property type="molecule type" value="Genomic_DNA"/>
</dbReference>
<keyword evidence="6 10" id="KW-0819">tRNA processing</keyword>
<dbReference type="Gene3D" id="3.30.9.10">
    <property type="entry name" value="D-Amino Acid Oxidase, subunit A, domain 2"/>
    <property type="match status" value="1"/>
</dbReference>
<dbReference type="RefSeq" id="WP_229806384.1">
    <property type="nucleotide sequence ID" value="NZ_BMXH01000002.1"/>
</dbReference>
<dbReference type="InterPro" id="IPR029063">
    <property type="entry name" value="SAM-dependent_MTases_sf"/>
</dbReference>